<dbReference type="AlphaFoldDB" id="A0A0D8ZTC5"/>
<dbReference type="STRING" id="1618023.UH38_09855"/>
<dbReference type="OrthoDB" id="9816277at2"/>
<dbReference type="Gene3D" id="1.10.10.2910">
    <property type="match status" value="1"/>
</dbReference>
<evidence type="ECO:0000313" key="1">
    <source>
        <dbReference type="EMBL" id="KJH71995.1"/>
    </source>
</evidence>
<keyword evidence="2" id="KW-1185">Reference proteome</keyword>
<sequence>MSLFKPYRFIQDTEIEAKANNLLKRMKETPKYAPKWPFDATRVADFLDIGVCWESIPADKQGQIAALIFPVERQIVLNEDIPQLKGGFGESTLAHEIGHWELHIDRNVAGIFEERIKQGLEVNMQPFLCRSVSGQLQKIEWQAQRFASYLLMPQYILEQMQVGRDLTNWKHLYAIADELGVTISNLKNHLQQLGWIIIPGKSRQIYLGNAAPGKRITRLNDKFRT</sequence>
<dbReference type="Proteomes" id="UP000032452">
    <property type="component" value="Unassembled WGS sequence"/>
</dbReference>
<comment type="caution">
    <text evidence="1">The sequence shown here is derived from an EMBL/GenBank/DDBJ whole genome shotgun (WGS) entry which is preliminary data.</text>
</comment>
<name>A0A0D8ZTC5_9CYAN</name>
<reference evidence="1 2" key="1">
    <citation type="submission" date="2015-02" db="EMBL/GenBank/DDBJ databases">
        <title>Draft genome of a novel marine cyanobacterium (Chroococcales) isolated from South Atlantic Ocean.</title>
        <authorList>
            <person name="Rigonato J."/>
            <person name="Alvarenga D.O."/>
            <person name="Branco L.H."/>
            <person name="Varani A.M."/>
            <person name="Brandini F.P."/>
            <person name="Fiore M.F."/>
        </authorList>
    </citation>
    <scope>NUCLEOTIDE SEQUENCE [LARGE SCALE GENOMIC DNA]</scope>
    <source>
        <strain evidence="1 2">CENA595</strain>
    </source>
</reference>
<dbReference type="RefSeq" id="WP_045054466.1">
    <property type="nucleotide sequence ID" value="NZ_CAWMDP010000041.1"/>
</dbReference>
<dbReference type="EMBL" id="JYON01000008">
    <property type="protein sequence ID" value="KJH71995.1"/>
    <property type="molecule type" value="Genomic_DNA"/>
</dbReference>
<protein>
    <submittedName>
        <fullName evidence="1">Zn peptidase</fullName>
    </submittedName>
</protein>
<proteinExistence type="predicted"/>
<evidence type="ECO:0000313" key="2">
    <source>
        <dbReference type="Proteomes" id="UP000032452"/>
    </source>
</evidence>
<organism evidence="1 2">
    <name type="scientific">Aliterella atlantica CENA595</name>
    <dbReference type="NCBI Taxonomy" id="1618023"/>
    <lineage>
        <taxon>Bacteria</taxon>
        <taxon>Bacillati</taxon>
        <taxon>Cyanobacteriota</taxon>
        <taxon>Cyanophyceae</taxon>
        <taxon>Chroococcidiopsidales</taxon>
        <taxon>Aliterellaceae</taxon>
        <taxon>Aliterella</taxon>
    </lineage>
</organism>
<gene>
    <name evidence="1" type="ORF">UH38_09855</name>
</gene>
<accession>A0A0D8ZTC5</accession>